<dbReference type="InterPro" id="IPR002219">
    <property type="entry name" value="PKC_DAG/PE"/>
</dbReference>
<dbReference type="InterPro" id="IPR001841">
    <property type="entry name" value="Znf_RING"/>
</dbReference>
<evidence type="ECO:0000313" key="11">
    <source>
        <dbReference type="EMBL" id="KAL1517210.1"/>
    </source>
</evidence>
<evidence type="ECO:0000256" key="1">
    <source>
        <dbReference type="ARBA" id="ARBA00022723"/>
    </source>
</evidence>
<dbReference type="PROSITE" id="PS50089">
    <property type="entry name" value="ZF_RING_2"/>
    <property type="match status" value="1"/>
</dbReference>
<dbReference type="SUPFAM" id="SSF48695">
    <property type="entry name" value="Multiheme cytochromes"/>
    <property type="match status" value="1"/>
</dbReference>
<dbReference type="PANTHER" id="PTHR12326:SF3">
    <property type="entry name" value="DIFFERENTIALLY EXPRESSED IN FDCP 8 HOMOLOG"/>
    <property type="match status" value="1"/>
</dbReference>
<keyword evidence="7" id="KW-0175">Coiled coil</keyword>
<dbReference type="EMBL" id="JBDJPC010000001">
    <property type="protein sequence ID" value="KAL1517210.1"/>
    <property type="molecule type" value="Genomic_DNA"/>
</dbReference>
<sequence length="432" mass="49599">MISGDDNTRHSTSSPISTLSGKTSTSETDLSNSVLPSKLASEELNLAINKEANESELKEAINKCKELILENSEYSVERKWLVRHLIELRLRMQEVKEALADPEHPRNKLSSVSNRTIKGHHLRLQSVLNNSGYRYCDQCTGTIWSVVQAWYMCDDCGYVCHYKCMSSIIRECAHVVACERGQYELDICPEKGLSAQKYSCAECGISLVSNKDWSEMRRCDYTGLYYCSACHWGSSAIIPARVVHNWDFKPQPVCQASLQILRVTSERPLINLEQLNPKLFIRVQELSLVKRLRQELQGIRKYLLVCRNATDKHLLWKCDKSHLIDNADMYSLQDLMDTNSGDLPSKLHDLEDVFLRHIKIECEICKGRGHICEICRNEEILFPFAISAHICPECQAVFHKQCIERKKNSCPKCLRIKIRLKSQKEFNNNINI</sequence>
<gene>
    <name evidence="11" type="ORF">ABEB36_001004</name>
</gene>
<evidence type="ECO:0000256" key="7">
    <source>
        <dbReference type="SAM" id="Coils"/>
    </source>
</evidence>
<keyword evidence="2" id="KW-0677">Repeat</keyword>
<dbReference type="Pfam" id="PF13901">
    <property type="entry name" value="RH_dom"/>
    <property type="match status" value="1"/>
</dbReference>
<dbReference type="InterPro" id="IPR051366">
    <property type="entry name" value="DEF8"/>
</dbReference>
<dbReference type="PROSITE" id="PS50081">
    <property type="entry name" value="ZF_DAG_PE_2"/>
    <property type="match status" value="2"/>
</dbReference>
<keyword evidence="3 6" id="KW-0863">Zinc-finger</keyword>
<proteinExistence type="inferred from homology"/>
<dbReference type="InterPro" id="IPR025258">
    <property type="entry name" value="RH_dom"/>
</dbReference>
<comment type="caution">
    <text evidence="11">The sequence shown here is derived from an EMBL/GenBank/DDBJ whole genome shotgun (WGS) entry which is preliminary data.</text>
</comment>
<evidence type="ECO:0000256" key="8">
    <source>
        <dbReference type="SAM" id="MobiDB-lite"/>
    </source>
</evidence>
<keyword evidence="1" id="KW-0479">Metal-binding</keyword>
<dbReference type="PANTHER" id="PTHR12326">
    <property type="entry name" value="PLECKSTRIN HOMOLOGY DOMAIN CONTAINING PROTEIN"/>
    <property type="match status" value="1"/>
</dbReference>
<protein>
    <recommendedName>
        <fullName evidence="13">Differentially expressed in FDCP 8 homolog</fullName>
    </recommendedName>
</protein>
<dbReference type="InterPro" id="IPR046349">
    <property type="entry name" value="C1-like_sf"/>
</dbReference>
<evidence type="ECO:0000256" key="2">
    <source>
        <dbReference type="ARBA" id="ARBA00022737"/>
    </source>
</evidence>
<dbReference type="SUPFAM" id="SSF57889">
    <property type="entry name" value="Cysteine-rich domain"/>
    <property type="match status" value="1"/>
</dbReference>
<feature type="domain" description="Phorbol-ester/DAG-type" evidence="9">
    <location>
        <begin position="356"/>
        <end position="410"/>
    </location>
</feature>
<dbReference type="CDD" id="cd20819">
    <property type="entry name" value="C1_DEF8"/>
    <property type="match status" value="1"/>
</dbReference>
<dbReference type="Pfam" id="PF00130">
    <property type="entry name" value="C1_1"/>
    <property type="match status" value="1"/>
</dbReference>
<feature type="coiled-coil region" evidence="7">
    <location>
        <begin position="50"/>
        <end position="77"/>
    </location>
</feature>
<evidence type="ECO:0000256" key="6">
    <source>
        <dbReference type="PROSITE-ProRule" id="PRU00175"/>
    </source>
</evidence>
<feature type="region of interest" description="Disordered" evidence="8">
    <location>
        <begin position="1"/>
        <end position="34"/>
    </location>
</feature>
<reference evidence="11 12" key="1">
    <citation type="submission" date="2024-05" db="EMBL/GenBank/DDBJ databases">
        <title>Genetic variation in Jamaican populations of the coffee berry borer (Hypothenemus hampei).</title>
        <authorList>
            <person name="Errbii M."/>
            <person name="Myrie A."/>
        </authorList>
    </citation>
    <scope>NUCLEOTIDE SEQUENCE [LARGE SCALE GENOMIC DNA]</scope>
    <source>
        <strain evidence="11">JA-Hopewell-2020-01-JO</strain>
        <tissue evidence="11">Whole body</tissue>
    </source>
</reference>
<dbReference type="InterPro" id="IPR036280">
    <property type="entry name" value="Multihaem_cyt_sf"/>
</dbReference>
<evidence type="ECO:0008006" key="13">
    <source>
        <dbReference type="Google" id="ProtNLM"/>
    </source>
</evidence>
<comment type="similarity">
    <text evidence="5">Belongs to the DEF8 family.</text>
</comment>
<feature type="domain" description="Phorbol-ester/DAG-type" evidence="9">
    <location>
        <begin position="119"/>
        <end position="172"/>
    </location>
</feature>
<evidence type="ECO:0000256" key="3">
    <source>
        <dbReference type="ARBA" id="ARBA00022771"/>
    </source>
</evidence>
<dbReference type="InterPro" id="IPR047983">
    <property type="entry name" value="DEF8_C1"/>
</dbReference>
<evidence type="ECO:0000313" key="12">
    <source>
        <dbReference type="Proteomes" id="UP001566132"/>
    </source>
</evidence>
<dbReference type="SMART" id="SM00109">
    <property type="entry name" value="C1"/>
    <property type="match status" value="2"/>
</dbReference>
<feature type="domain" description="RING-type" evidence="10">
    <location>
        <begin position="372"/>
        <end position="413"/>
    </location>
</feature>
<evidence type="ECO:0000259" key="10">
    <source>
        <dbReference type="PROSITE" id="PS50089"/>
    </source>
</evidence>
<keyword evidence="12" id="KW-1185">Reference proteome</keyword>
<feature type="compositionally biased region" description="Polar residues" evidence="8">
    <location>
        <begin position="10"/>
        <end position="34"/>
    </location>
</feature>
<accession>A0ABD1FD86</accession>
<dbReference type="SMART" id="SM01175">
    <property type="entry name" value="DUF4206"/>
    <property type="match status" value="1"/>
</dbReference>
<dbReference type="AlphaFoldDB" id="A0ABD1FD86"/>
<name>A0ABD1FD86_HYPHA</name>
<dbReference type="GO" id="GO:0008270">
    <property type="term" value="F:zinc ion binding"/>
    <property type="evidence" value="ECO:0007669"/>
    <property type="project" value="UniProtKB-KW"/>
</dbReference>
<organism evidence="11 12">
    <name type="scientific">Hypothenemus hampei</name>
    <name type="common">Coffee berry borer</name>
    <dbReference type="NCBI Taxonomy" id="57062"/>
    <lineage>
        <taxon>Eukaryota</taxon>
        <taxon>Metazoa</taxon>
        <taxon>Ecdysozoa</taxon>
        <taxon>Arthropoda</taxon>
        <taxon>Hexapoda</taxon>
        <taxon>Insecta</taxon>
        <taxon>Pterygota</taxon>
        <taxon>Neoptera</taxon>
        <taxon>Endopterygota</taxon>
        <taxon>Coleoptera</taxon>
        <taxon>Polyphaga</taxon>
        <taxon>Cucujiformia</taxon>
        <taxon>Curculionidae</taxon>
        <taxon>Scolytinae</taxon>
        <taxon>Hypothenemus</taxon>
    </lineage>
</organism>
<dbReference type="Gene3D" id="3.30.60.20">
    <property type="match status" value="1"/>
</dbReference>
<evidence type="ECO:0000256" key="4">
    <source>
        <dbReference type="ARBA" id="ARBA00022833"/>
    </source>
</evidence>
<keyword evidence="4" id="KW-0862">Zinc</keyword>
<dbReference type="Proteomes" id="UP001566132">
    <property type="component" value="Unassembled WGS sequence"/>
</dbReference>
<evidence type="ECO:0000259" key="9">
    <source>
        <dbReference type="PROSITE" id="PS50081"/>
    </source>
</evidence>
<evidence type="ECO:0000256" key="5">
    <source>
        <dbReference type="ARBA" id="ARBA00029450"/>
    </source>
</evidence>